<gene>
    <name evidence="7" type="primary">LOC101860958</name>
</gene>
<evidence type="ECO:0000256" key="3">
    <source>
        <dbReference type="ARBA" id="ARBA00023134"/>
    </source>
</evidence>
<evidence type="ECO:0000256" key="4">
    <source>
        <dbReference type="SAM" id="Coils"/>
    </source>
</evidence>
<dbReference type="InterPro" id="IPR006703">
    <property type="entry name" value="G_AIG1"/>
</dbReference>
<protein>
    <submittedName>
        <fullName evidence="7">Immune-associated nucleotide-binding protein 4</fullName>
    </submittedName>
</protein>
<keyword evidence="6" id="KW-1185">Reference proteome</keyword>
<keyword evidence="2" id="KW-0547">Nucleotide-binding</keyword>
<evidence type="ECO:0000313" key="6">
    <source>
        <dbReference type="Proteomes" id="UP000694888"/>
    </source>
</evidence>
<proteinExistence type="inferred from homology"/>
<comment type="similarity">
    <text evidence="1">Belongs to the TRAFAC class TrmE-Era-EngA-EngB-Septin-like GTPase superfamily. AIG1/Toc34/Toc159-like paraseptin GTPase family. IAN subfamily.</text>
</comment>
<organism evidence="6 7">
    <name type="scientific">Aplysia californica</name>
    <name type="common">California sea hare</name>
    <dbReference type="NCBI Taxonomy" id="6500"/>
    <lineage>
        <taxon>Eukaryota</taxon>
        <taxon>Metazoa</taxon>
        <taxon>Spiralia</taxon>
        <taxon>Lophotrochozoa</taxon>
        <taxon>Mollusca</taxon>
        <taxon>Gastropoda</taxon>
        <taxon>Heterobranchia</taxon>
        <taxon>Euthyneura</taxon>
        <taxon>Tectipleura</taxon>
        <taxon>Aplysiida</taxon>
        <taxon>Aplysioidea</taxon>
        <taxon>Aplysiidae</taxon>
        <taxon>Aplysia</taxon>
    </lineage>
</organism>
<accession>A0ABM0JGB8</accession>
<dbReference type="Gene3D" id="3.40.50.300">
    <property type="entry name" value="P-loop containing nucleotide triphosphate hydrolases"/>
    <property type="match status" value="1"/>
</dbReference>
<dbReference type="SUPFAM" id="SSF52540">
    <property type="entry name" value="P-loop containing nucleoside triphosphate hydrolases"/>
    <property type="match status" value="1"/>
</dbReference>
<feature type="domain" description="AIG1-type G" evidence="5">
    <location>
        <begin position="8"/>
        <end position="219"/>
    </location>
</feature>
<dbReference type="InterPro" id="IPR027417">
    <property type="entry name" value="P-loop_NTPase"/>
</dbReference>
<keyword evidence="3" id="KW-0342">GTP-binding</keyword>
<name>A0ABM0JGB8_APLCA</name>
<dbReference type="Proteomes" id="UP000694888">
    <property type="component" value="Unplaced"/>
</dbReference>
<evidence type="ECO:0000256" key="1">
    <source>
        <dbReference type="ARBA" id="ARBA00008535"/>
    </source>
</evidence>
<dbReference type="GeneID" id="101860958"/>
<feature type="coiled-coil region" evidence="4">
    <location>
        <begin position="317"/>
        <end position="348"/>
    </location>
</feature>
<evidence type="ECO:0000259" key="5">
    <source>
        <dbReference type="PROSITE" id="PS51720"/>
    </source>
</evidence>
<dbReference type="PANTHER" id="PTHR10903:SF184">
    <property type="entry name" value="GTP-BINDING PROTEIN A"/>
    <property type="match status" value="1"/>
</dbReference>
<dbReference type="PANTHER" id="PTHR10903">
    <property type="entry name" value="GTPASE, IMAP FAMILY MEMBER-RELATED"/>
    <property type="match status" value="1"/>
</dbReference>
<dbReference type="Pfam" id="PF04548">
    <property type="entry name" value="AIG1"/>
    <property type="match status" value="1"/>
</dbReference>
<evidence type="ECO:0000256" key="2">
    <source>
        <dbReference type="ARBA" id="ARBA00022741"/>
    </source>
</evidence>
<evidence type="ECO:0000313" key="7">
    <source>
        <dbReference type="RefSeq" id="XP_005093068.1"/>
    </source>
</evidence>
<dbReference type="RefSeq" id="XP_005093068.1">
    <property type="nucleotide sequence ID" value="XM_005093011.3"/>
</dbReference>
<dbReference type="PROSITE" id="PS51720">
    <property type="entry name" value="G_AIG1"/>
    <property type="match status" value="1"/>
</dbReference>
<dbReference type="InterPro" id="IPR045058">
    <property type="entry name" value="GIMA/IAN/Toc"/>
</dbReference>
<sequence>MASDPCNGNEVDLFLLGKTGHGKSSTGNSILGREAFCVSDSSDSETYVVQVGWARRCGRQVKVVDGPGVCETRLDKGSAAKKMCDDMAQGILQCPQGFHALILVLKYGNRFTEEELSTVSMLKSLFGENFVRDYCILIFTHGELFDMNNRRNPKPFSQWCQEQTGALKTVFEECAYKAVLFYNIDETKADSQLEELYSLVDGLKSKGKRYTNEMFAKVAKDREQLIVRENAPQLRETIQAKIDLLIDGVNSVKEATELDAATKERLDLLREDARALEVEISVQDKGTSVLDSLRQVVVNIQESVASQERALVERKDKEASEKALQAAKKQYNQSLDQLRQEQKKRKKRGFWGFISDVGNFLGNLFKF</sequence>
<keyword evidence="4" id="KW-0175">Coiled coil</keyword>
<reference evidence="7" key="1">
    <citation type="submission" date="2025-08" db="UniProtKB">
        <authorList>
            <consortium name="RefSeq"/>
        </authorList>
    </citation>
    <scope>IDENTIFICATION</scope>
</reference>